<keyword evidence="2" id="KW-0812">Transmembrane</keyword>
<dbReference type="STRING" id="100225.SAMN05421595_1220"/>
<evidence type="ECO:0000313" key="5">
    <source>
        <dbReference type="Proteomes" id="UP000008495"/>
    </source>
</evidence>
<dbReference type="RefSeq" id="WP_006502141.1">
    <property type="nucleotide sequence ID" value="NZ_BAGZ01000005.1"/>
</dbReference>
<reference evidence="4 5" key="1">
    <citation type="submission" date="2012-08" db="EMBL/GenBank/DDBJ databases">
        <title>Whole genome shotgun sequence of Austwickia chelonae NBRC 105200.</title>
        <authorList>
            <person name="Yoshida I."/>
            <person name="Hosoyama A."/>
            <person name="Tsuchikane K."/>
            <person name="Katsumata H."/>
            <person name="Ando Y."/>
            <person name="Ohji S."/>
            <person name="Hamada M."/>
            <person name="Tamura T."/>
            <person name="Yamazoe A."/>
            <person name="Yamazaki S."/>
            <person name="Fujita N."/>
        </authorList>
    </citation>
    <scope>NUCLEOTIDE SEQUENCE [LARGE SCALE GENOMIC DNA]</scope>
    <source>
        <strain evidence="4 5">NBRC 105200</strain>
    </source>
</reference>
<dbReference type="Pfam" id="PF07228">
    <property type="entry name" value="SpoIIE"/>
    <property type="match status" value="1"/>
</dbReference>
<dbReference type="SMART" id="SM00331">
    <property type="entry name" value="PP2C_SIG"/>
    <property type="match status" value="1"/>
</dbReference>
<dbReference type="Gene3D" id="3.60.40.10">
    <property type="entry name" value="PPM-type phosphatase domain"/>
    <property type="match status" value="1"/>
</dbReference>
<dbReference type="GO" id="GO:0016791">
    <property type="term" value="F:phosphatase activity"/>
    <property type="evidence" value="ECO:0007669"/>
    <property type="project" value="TreeGrafter"/>
</dbReference>
<keyword evidence="5" id="KW-1185">Reference proteome</keyword>
<dbReference type="PANTHER" id="PTHR43156:SF2">
    <property type="entry name" value="STAGE II SPORULATION PROTEIN E"/>
    <property type="match status" value="1"/>
</dbReference>
<organism evidence="4 5">
    <name type="scientific">Austwickia chelonae NBRC 105200</name>
    <dbReference type="NCBI Taxonomy" id="1184607"/>
    <lineage>
        <taxon>Bacteria</taxon>
        <taxon>Bacillati</taxon>
        <taxon>Actinomycetota</taxon>
        <taxon>Actinomycetes</taxon>
        <taxon>Micrococcales</taxon>
        <taxon>Dermatophilaceae</taxon>
        <taxon>Austwickia</taxon>
    </lineage>
</organism>
<name>K6VKW5_9MICO</name>
<accession>K6VKW5</accession>
<feature type="transmembrane region" description="Helical" evidence="2">
    <location>
        <begin position="69"/>
        <end position="87"/>
    </location>
</feature>
<gene>
    <name evidence="4" type="ORF">AUCHE_05_02980</name>
</gene>
<dbReference type="EMBL" id="BAGZ01000005">
    <property type="protein sequence ID" value="GAB77389.1"/>
    <property type="molecule type" value="Genomic_DNA"/>
</dbReference>
<evidence type="ECO:0000256" key="2">
    <source>
        <dbReference type="SAM" id="Phobius"/>
    </source>
</evidence>
<comment type="caution">
    <text evidence="4">The sequence shown here is derived from an EMBL/GenBank/DDBJ whole genome shotgun (WGS) entry which is preliminary data.</text>
</comment>
<dbReference type="eggNOG" id="COG2208">
    <property type="taxonomic scope" value="Bacteria"/>
</dbReference>
<feature type="transmembrane region" description="Helical" evidence="2">
    <location>
        <begin position="41"/>
        <end position="57"/>
    </location>
</feature>
<dbReference type="AlphaFoldDB" id="K6VKW5"/>
<dbReference type="InterPro" id="IPR036457">
    <property type="entry name" value="PPM-type-like_dom_sf"/>
</dbReference>
<dbReference type="PANTHER" id="PTHR43156">
    <property type="entry name" value="STAGE II SPORULATION PROTEIN E-RELATED"/>
    <property type="match status" value="1"/>
</dbReference>
<evidence type="ECO:0000313" key="4">
    <source>
        <dbReference type="EMBL" id="GAB77389.1"/>
    </source>
</evidence>
<keyword evidence="2" id="KW-1133">Transmembrane helix</keyword>
<evidence type="ECO:0000259" key="3">
    <source>
        <dbReference type="SMART" id="SM00331"/>
    </source>
</evidence>
<evidence type="ECO:0000256" key="1">
    <source>
        <dbReference type="ARBA" id="ARBA00022801"/>
    </source>
</evidence>
<dbReference type="InterPro" id="IPR052016">
    <property type="entry name" value="Bact_Sigma-Reg"/>
</dbReference>
<proteinExistence type="predicted"/>
<sequence>MFFVVLGMSAVTTSMILLPTTVSWAAYLPFVVLSGALHSPRWHGAVLGLCIALTLVVPRLSTSTGTDSTGALCCVVAVGAVTLWRSLSRARVGVHGSRGESMLADLRSELLLRSTVPVLPESWEAQVCVKSAYGHPFSGDFVVARRTCSGKNLEVVLVDVSGKGLDAGTHSLMLSGAFDALMGSVRPSEFLPLANNYVARQEWSEGFASAVHLSLDLENGEYVISTAGHPPVAHYQAEAGGWRVVEGARGPVLGLVAGVRYPGTRGRLEPGDALLLYTDGVVEERGSDLDEGIGRLVTSLEQATGAGFVGVAEQVCAVAPAGHLDDRGAVLVWRTC</sequence>
<dbReference type="InterPro" id="IPR001932">
    <property type="entry name" value="PPM-type_phosphatase-like_dom"/>
</dbReference>
<protein>
    <submittedName>
        <fullName evidence="4">Putative serine/threonine protein phosphatase</fullName>
    </submittedName>
</protein>
<dbReference type="Proteomes" id="UP000008495">
    <property type="component" value="Unassembled WGS sequence"/>
</dbReference>
<keyword evidence="1" id="KW-0378">Hydrolase</keyword>
<feature type="domain" description="PPM-type phosphatase" evidence="3">
    <location>
        <begin position="124"/>
        <end position="334"/>
    </location>
</feature>
<keyword evidence="2" id="KW-0472">Membrane</keyword>